<dbReference type="CDD" id="cd16896">
    <property type="entry name" value="LT_Slt70-like"/>
    <property type="match status" value="1"/>
</dbReference>
<name>A0A229ULT1_9BACL</name>
<dbReference type="OrthoDB" id="9815002at2"/>
<dbReference type="RefSeq" id="WP_094016903.1">
    <property type="nucleotide sequence ID" value="NZ_NMQW01000033.1"/>
</dbReference>
<feature type="domain" description="Transglycosylase SLT" evidence="1">
    <location>
        <begin position="43"/>
        <end position="154"/>
    </location>
</feature>
<dbReference type="InterPro" id="IPR008258">
    <property type="entry name" value="Transglycosylase_SLT_dom_1"/>
</dbReference>
<protein>
    <submittedName>
        <fullName evidence="2">Lytic transglycosylase</fullName>
    </submittedName>
</protein>
<dbReference type="EMBL" id="NMQW01000033">
    <property type="protein sequence ID" value="OXM84331.1"/>
    <property type="molecule type" value="Genomic_DNA"/>
</dbReference>
<dbReference type="AlphaFoldDB" id="A0A229ULT1"/>
<comment type="caution">
    <text evidence="2">The sequence shown here is derived from an EMBL/GenBank/DDBJ whole genome shotgun (WGS) entry which is preliminary data.</text>
</comment>
<proteinExistence type="predicted"/>
<evidence type="ECO:0000313" key="2">
    <source>
        <dbReference type="EMBL" id="OXM84331.1"/>
    </source>
</evidence>
<dbReference type="Proteomes" id="UP000215509">
    <property type="component" value="Unassembled WGS sequence"/>
</dbReference>
<keyword evidence="3" id="KW-1185">Reference proteome</keyword>
<dbReference type="InterPro" id="IPR023346">
    <property type="entry name" value="Lysozyme-like_dom_sf"/>
</dbReference>
<sequence length="204" mass="23784">MSFGFWRKKRVFALLFITFVILLFISSDTVGRLLYPIQYEKEIRSNAEKYEVDPLLVAAIIRVESNYKTNISSKKGAFGLMQLMPETSDWIVEAGKFDPEWRTNLDNPSVSIQLGTWYLSYLHKQFKGNQVAVIAGYNAGQGKVARWLQNEEWDGTLHHTDDIPYGETRHYIQRVLYYYNKYYKLYSEEWGLAGEKERSIGQAP</sequence>
<evidence type="ECO:0000313" key="3">
    <source>
        <dbReference type="Proteomes" id="UP000215509"/>
    </source>
</evidence>
<reference evidence="2 3" key="1">
    <citation type="submission" date="2017-07" db="EMBL/GenBank/DDBJ databases">
        <title>Genome sequencing and assembly of Paenibacillus rigui.</title>
        <authorList>
            <person name="Mayilraj S."/>
        </authorList>
    </citation>
    <scope>NUCLEOTIDE SEQUENCE [LARGE SCALE GENOMIC DNA]</scope>
    <source>
        <strain evidence="2 3">JCM 16352</strain>
    </source>
</reference>
<dbReference type="PANTHER" id="PTHR37423">
    <property type="entry name" value="SOLUBLE LYTIC MUREIN TRANSGLYCOSYLASE-RELATED"/>
    <property type="match status" value="1"/>
</dbReference>
<dbReference type="Pfam" id="PF01464">
    <property type="entry name" value="SLT"/>
    <property type="match status" value="1"/>
</dbReference>
<evidence type="ECO:0000259" key="1">
    <source>
        <dbReference type="Pfam" id="PF01464"/>
    </source>
</evidence>
<dbReference type="PANTHER" id="PTHR37423:SF5">
    <property type="entry name" value="SOLUBLE LYTIC MUREIN TRANSGLYCOSYLASE"/>
    <property type="match status" value="1"/>
</dbReference>
<gene>
    <name evidence="2" type="ORF">CF651_21350</name>
</gene>
<organism evidence="2 3">
    <name type="scientific">Paenibacillus rigui</name>
    <dbReference type="NCBI Taxonomy" id="554312"/>
    <lineage>
        <taxon>Bacteria</taxon>
        <taxon>Bacillati</taxon>
        <taxon>Bacillota</taxon>
        <taxon>Bacilli</taxon>
        <taxon>Bacillales</taxon>
        <taxon>Paenibacillaceae</taxon>
        <taxon>Paenibacillus</taxon>
    </lineage>
</organism>
<accession>A0A229ULT1</accession>
<dbReference type="SUPFAM" id="SSF53955">
    <property type="entry name" value="Lysozyme-like"/>
    <property type="match status" value="1"/>
</dbReference>
<dbReference type="Gene3D" id="1.10.530.10">
    <property type="match status" value="1"/>
</dbReference>